<organism evidence="2 3">
    <name type="scientific">Psychromonas marina</name>
    <dbReference type="NCBI Taxonomy" id="88364"/>
    <lineage>
        <taxon>Bacteria</taxon>
        <taxon>Pseudomonadati</taxon>
        <taxon>Pseudomonadota</taxon>
        <taxon>Gammaproteobacteria</taxon>
        <taxon>Alteromonadales</taxon>
        <taxon>Psychromonadaceae</taxon>
        <taxon>Psychromonas</taxon>
    </lineage>
</organism>
<dbReference type="Proteomes" id="UP001157353">
    <property type="component" value="Unassembled WGS sequence"/>
</dbReference>
<reference evidence="3" key="1">
    <citation type="journal article" date="2019" name="Int. J. Syst. Evol. Microbiol.">
        <title>The Global Catalogue of Microorganisms (GCM) 10K type strain sequencing project: providing services to taxonomists for standard genome sequencing and annotation.</title>
        <authorList>
            <consortium name="The Broad Institute Genomics Platform"/>
            <consortium name="The Broad Institute Genome Sequencing Center for Infectious Disease"/>
            <person name="Wu L."/>
            <person name="Ma J."/>
        </authorList>
    </citation>
    <scope>NUCLEOTIDE SEQUENCE [LARGE SCALE GENOMIC DNA]</scope>
    <source>
        <strain evidence="3">NBRC 103166</strain>
    </source>
</reference>
<accession>A0ABQ6E4F0</accession>
<dbReference type="EMBL" id="BSPQ01000021">
    <property type="protein sequence ID" value="GLS92332.1"/>
    <property type="molecule type" value="Genomic_DNA"/>
</dbReference>
<evidence type="ECO:0000259" key="1">
    <source>
        <dbReference type="Pfam" id="PF14240"/>
    </source>
</evidence>
<proteinExistence type="predicted"/>
<dbReference type="InterPro" id="IPR025924">
    <property type="entry name" value="YHYH_dom"/>
</dbReference>
<gene>
    <name evidence="2" type="ORF">GCM10007916_34030</name>
</gene>
<evidence type="ECO:0000313" key="3">
    <source>
        <dbReference type="Proteomes" id="UP001157353"/>
    </source>
</evidence>
<evidence type="ECO:0000313" key="2">
    <source>
        <dbReference type="EMBL" id="GLS92332.1"/>
    </source>
</evidence>
<name>A0ABQ6E4F0_9GAMM</name>
<protein>
    <recommendedName>
        <fullName evidence="1">YHYH domain-containing protein</fullName>
    </recommendedName>
</protein>
<comment type="caution">
    <text evidence="2">The sequence shown here is derived from an EMBL/GenBank/DDBJ whole genome shotgun (WGS) entry which is preliminary data.</text>
</comment>
<keyword evidence="3" id="KW-1185">Reference proteome</keyword>
<dbReference type="Pfam" id="PF14240">
    <property type="entry name" value="YHYH"/>
    <property type="match status" value="1"/>
</dbReference>
<sequence>MVILEWDKHIFKSTKGINMKKTMTIMAIVVSLSACTSDDHDHGQGSNHTHETETSVKDITNLIFTSTASNCAEYANEYKSISKDINENSVYSGSLKISLEGDKCIFTTNAIPNHDFNDADKSFHNKVSEQDITYTIPQSPVVSSKVTKLGLRTDNAIFLNGVKLDVMAAGCFGIGRGFIGCGDDGQPFRYDPMSKLNSFGVDSHNAHTQPDGTYHYHGNPLAMFSENSTVASPLIGFAADGFPIYGSYFDENGTIRKAKSSYVFKDNGGPRVDITYKGKTYSPGGVYDGKYIDDFVYSASSGGDLDQCNGMTVNGKYAYYVTDTYPWVLNCFTGTPDSSFNKKRRR</sequence>
<feature type="domain" description="YHYH" evidence="1">
    <location>
        <begin position="133"/>
        <end position="334"/>
    </location>
</feature>